<feature type="compositionally biased region" description="Polar residues" evidence="2">
    <location>
        <begin position="193"/>
        <end position="203"/>
    </location>
</feature>
<feature type="compositionally biased region" description="Low complexity" evidence="2">
    <location>
        <begin position="181"/>
        <end position="192"/>
    </location>
</feature>
<dbReference type="InterPro" id="IPR029051">
    <property type="entry name" value="DUF4352"/>
</dbReference>
<dbReference type="SUPFAM" id="SSF81982">
    <property type="entry name" value="Antigen MPT63/MPB63 (immunoprotective extracellular protein)"/>
    <property type="match status" value="1"/>
</dbReference>
<accession>A0A3A9Y2D9</accession>
<protein>
    <submittedName>
        <fullName evidence="5">DUF4352 domain-containing protein</fullName>
    </submittedName>
</protein>
<comment type="caution">
    <text evidence="5">The sequence shown here is derived from an EMBL/GenBank/DDBJ whole genome shotgun (WGS) entry which is preliminary data.</text>
</comment>
<feature type="compositionally biased region" description="Pro residues" evidence="2">
    <location>
        <begin position="52"/>
        <end position="66"/>
    </location>
</feature>
<dbReference type="Proteomes" id="UP000275865">
    <property type="component" value="Unassembled WGS sequence"/>
</dbReference>
<evidence type="ECO:0000313" key="5">
    <source>
        <dbReference type="EMBL" id="RKN25726.1"/>
    </source>
</evidence>
<dbReference type="Gene3D" id="2.60.40.1240">
    <property type="match status" value="1"/>
</dbReference>
<keyword evidence="3" id="KW-0812">Transmembrane</keyword>
<evidence type="ECO:0000256" key="1">
    <source>
        <dbReference type="ARBA" id="ARBA00022729"/>
    </source>
</evidence>
<feature type="region of interest" description="Disordered" evidence="2">
    <location>
        <begin position="1"/>
        <end position="127"/>
    </location>
</feature>
<dbReference type="EMBL" id="RAZT01000023">
    <property type="protein sequence ID" value="RKN25726.1"/>
    <property type="molecule type" value="Genomic_DNA"/>
</dbReference>
<feature type="transmembrane region" description="Helical" evidence="3">
    <location>
        <begin position="133"/>
        <end position="157"/>
    </location>
</feature>
<proteinExistence type="predicted"/>
<keyword evidence="3" id="KW-0472">Membrane</keyword>
<feature type="region of interest" description="Disordered" evidence="2">
    <location>
        <begin position="172"/>
        <end position="210"/>
    </location>
</feature>
<dbReference type="Pfam" id="PF11611">
    <property type="entry name" value="DUF4352"/>
    <property type="match status" value="1"/>
</dbReference>
<reference evidence="5 6" key="1">
    <citation type="submission" date="2018-09" db="EMBL/GenBank/DDBJ databases">
        <title>Micromonospora sp. nov. MS1-9, isolated from a root of Musa sp.</title>
        <authorList>
            <person name="Kuncharoen N."/>
            <person name="Kudo T."/>
            <person name="Ohkuma M."/>
            <person name="Yuki M."/>
            <person name="Tanasupawat S."/>
        </authorList>
    </citation>
    <scope>NUCLEOTIDE SEQUENCE [LARGE SCALE GENOMIC DNA]</scope>
    <source>
        <strain evidence="5 6">MS1-9</strain>
    </source>
</reference>
<keyword evidence="1" id="KW-0732">Signal</keyword>
<dbReference type="AlphaFoldDB" id="A0A3A9Y2D9"/>
<evidence type="ECO:0000256" key="3">
    <source>
        <dbReference type="SAM" id="Phobius"/>
    </source>
</evidence>
<keyword evidence="3" id="KW-1133">Transmembrane helix</keyword>
<evidence type="ECO:0000313" key="6">
    <source>
        <dbReference type="Proteomes" id="UP000275865"/>
    </source>
</evidence>
<feature type="compositionally biased region" description="Pro residues" evidence="2">
    <location>
        <begin position="87"/>
        <end position="123"/>
    </location>
</feature>
<feature type="domain" description="DUF4352" evidence="4">
    <location>
        <begin position="214"/>
        <end position="312"/>
    </location>
</feature>
<dbReference type="InterPro" id="IPR029050">
    <property type="entry name" value="Immunoprotect_excell_Ig-like"/>
</dbReference>
<name>A0A3A9Y2D9_9ACTN</name>
<sequence length="329" mass="33437">MPHNPWAPSAGAPQPPGEPTVPQQPVPGAAQPPAPGMPQPQVSGSPWAAPGAPEPPVSGAPQPPVSGAPQQPVSGNPWAAPGSAQQPTPPGPYPPAGQPYPAAPGGYPPAGYPPPGFPPPGQQPPQKKSNKTVLIIVIVAAVLAVLCCGGGAAALIYGANKADEVVDTLPTAPATEDADEPPVLTPTLPSSPDATTDGETTNMPAGDTLVITDDDGTVEITVSKFSTRTKGCNEFAPEPDKGMYLIADVTVEVTKGTVSVNPLYFQWVAADGTETNAIAGLFAGCGENLEPGEVSAGRKRTGTVVFNVANKNGVLEYLHRFQTAGSWRP</sequence>
<organism evidence="5 6">
    <name type="scientific">Micromonospora musae</name>
    <dbReference type="NCBI Taxonomy" id="1894970"/>
    <lineage>
        <taxon>Bacteria</taxon>
        <taxon>Bacillati</taxon>
        <taxon>Actinomycetota</taxon>
        <taxon>Actinomycetes</taxon>
        <taxon>Micromonosporales</taxon>
        <taxon>Micromonosporaceae</taxon>
        <taxon>Micromonospora</taxon>
    </lineage>
</organism>
<evidence type="ECO:0000256" key="2">
    <source>
        <dbReference type="SAM" id="MobiDB-lite"/>
    </source>
</evidence>
<evidence type="ECO:0000259" key="4">
    <source>
        <dbReference type="Pfam" id="PF11611"/>
    </source>
</evidence>
<gene>
    <name evidence="5" type="ORF">D7044_30905</name>
</gene>
<feature type="compositionally biased region" description="Pro residues" evidence="2">
    <location>
        <begin position="13"/>
        <end position="38"/>
    </location>
</feature>